<proteinExistence type="predicted"/>
<reference evidence="2" key="1">
    <citation type="submission" date="2016-03" db="EMBL/GenBank/DDBJ databases">
        <title>Draft genome sequence of Rosellinia necatrix.</title>
        <authorList>
            <person name="Kanematsu S."/>
        </authorList>
    </citation>
    <scope>NUCLEOTIDE SEQUENCE [LARGE SCALE GENOMIC DNA]</scope>
    <source>
        <strain evidence="2">W97</strain>
    </source>
</reference>
<evidence type="ECO:0000256" key="1">
    <source>
        <dbReference type="SAM" id="MobiDB-lite"/>
    </source>
</evidence>
<dbReference type="OrthoDB" id="66095at2759"/>
<dbReference type="OMA" id="IAVWGRA"/>
<feature type="region of interest" description="Disordered" evidence="1">
    <location>
        <begin position="202"/>
        <end position="228"/>
    </location>
</feature>
<gene>
    <name evidence="2" type="ORF">SAMD00023353_3100200</name>
</gene>
<dbReference type="Proteomes" id="UP000054516">
    <property type="component" value="Unassembled WGS sequence"/>
</dbReference>
<evidence type="ECO:0000313" key="2">
    <source>
        <dbReference type="EMBL" id="GAP93012.1"/>
    </source>
</evidence>
<dbReference type="AlphaFoldDB" id="A0A1W2TWF7"/>
<evidence type="ECO:0000313" key="3">
    <source>
        <dbReference type="Proteomes" id="UP000054516"/>
    </source>
</evidence>
<keyword evidence="3" id="KW-1185">Reference proteome</keyword>
<dbReference type="EMBL" id="DF977476">
    <property type="protein sequence ID" value="GAP93012.1"/>
    <property type="molecule type" value="Genomic_DNA"/>
</dbReference>
<protein>
    <recommendedName>
        <fullName evidence="4">Ankyrin repeat protein</fullName>
    </recommendedName>
</protein>
<accession>A0A1W2TWF7</accession>
<feature type="region of interest" description="Disordered" evidence="1">
    <location>
        <begin position="1"/>
        <end position="38"/>
    </location>
</feature>
<sequence>MINRGGRTGMPSRRVPLVNPRVPTSQPLPPESKNSHELTPKQCVEARHVIGKATKFPPEIVDIVMDFAEYWVCSVTSIDYSTTDMRELIIYSGRDRENQFLLRTEPLGLTKWHTTDHDGWQAAAPAYRLSEEYPREELERFVEGPPSTLEHPFRKIIFDIVSRDQGRSDDYSTYHTFRSSWTWFDAGIDRFDKGHARSVDCTENTGPETTPCGSKKTPTTSAIRPIWPPSNGDLPNYDHCLLPTEDHKIQCNRVAEKDWQHHHIEWSWTDNIDPESSAGVELEANGRGSATGDGSFLRNLKVGDMLTVWGRSRFIGWANHVQKVQVRVYWAL</sequence>
<evidence type="ECO:0008006" key="4">
    <source>
        <dbReference type="Google" id="ProtNLM"/>
    </source>
</evidence>
<organism evidence="2">
    <name type="scientific">Rosellinia necatrix</name>
    <name type="common">White root-rot fungus</name>
    <dbReference type="NCBI Taxonomy" id="77044"/>
    <lineage>
        <taxon>Eukaryota</taxon>
        <taxon>Fungi</taxon>
        <taxon>Dikarya</taxon>
        <taxon>Ascomycota</taxon>
        <taxon>Pezizomycotina</taxon>
        <taxon>Sordariomycetes</taxon>
        <taxon>Xylariomycetidae</taxon>
        <taxon>Xylariales</taxon>
        <taxon>Xylariaceae</taxon>
        <taxon>Rosellinia</taxon>
    </lineage>
</organism>
<feature type="compositionally biased region" description="Polar residues" evidence="1">
    <location>
        <begin position="202"/>
        <end position="222"/>
    </location>
</feature>
<name>A0A1W2TWF7_ROSNE</name>
<dbReference type="STRING" id="77044.A0A1W2TWF7"/>